<evidence type="ECO:0000259" key="3">
    <source>
        <dbReference type="PROSITE" id="PS50054"/>
    </source>
</evidence>
<dbReference type="PROSITE" id="PS00383">
    <property type="entry name" value="TYR_PHOSPHATASE_1"/>
    <property type="match status" value="1"/>
</dbReference>
<sequence length="208" mass="23573">MDGRVFTAVPSSRRRNTDVTFHRVFSSDRPFIFGNGVPRPLTTSPSARRSTAESPPNFSWVDKGWLAGCAMPTNSSHYRFLFESGVRHVISLMKQRPQGALESIQLPKLNRLKIRIDDFCAPSLNQIRQFVRIVEDANDRKEAVAVHCENGNGRSGTMLACYLVKTRRISGSDALREIRKLRPGSVESLEQEKAIEQYHHHLRSGNLR</sequence>
<dbReference type="EMBL" id="CAWYQH010000119">
    <property type="protein sequence ID" value="CAK8691692.1"/>
    <property type="molecule type" value="Genomic_DNA"/>
</dbReference>
<dbReference type="CDD" id="cd14504">
    <property type="entry name" value="DUSP23"/>
    <property type="match status" value="1"/>
</dbReference>
<dbReference type="SUPFAM" id="SSF52799">
    <property type="entry name" value="(Phosphotyrosine protein) phosphatases II"/>
    <property type="match status" value="1"/>
</dbReference>
<keyword evidence="6" id="KW-1185">Reference proteome</keyword>
<evidence type="ECO:0000256" key="2">
    <source>
        <dbReference type="SAM" id="MobiDB-lite"/>
    </source>
</evidence>
<dbReference type="InterPro" id="IPR016130">
    <property type="entry name" value="Tyr_Pase_AS"/>
</dbReference>
<evidence type="ECO:0008006" key="7">
    <source>
        <dbReference type="Google" id="ProtNLM"/>
    </source>
</evidence>
<comment type="caution">
    <text evidence="5">The sequence shown here is derived from an EMBL/GenBank/DDBJ whole genome shotgun (WGS) entry which is preliminary data.</text>
</comment>
<evidence type="ECO:0000313" key="6">
    <source>
        <dbReference type="Proteomes" id="UP001642483"/>
    </source>
</evidence>
<accession>A0ABP0GJF4</accession>
<dbReference type="Pfam" id="PF22784">
    <property type="entry name" value="PTP-SAK"/>
    <property type="match status" value="1"/>
</dbReference>
<dbReference type="Proteomes" id="UP001642483">
    <property type="component" value="Unassembled WGS sequence"/>
</dbReference>
<reference evidence="5 6" key="1">
    <citation type="submission" date="2024-02" db="EMBL/GenBank/DDBJ databases">
        <authorList>
            <person name="Daric V."/>
            <person name="Darras S."/>
        </authorList>
    </citation>
    <scope>NUCLEOTIDE SEQUENCE [LARGE SCALE GENOMIC DNA]</scope>
</reference>
<dbReference type="InterPro" id="IPR057023">
    <property type="entry name" value="PTP-SAK"/>
</dbReference>
<organism evidence="5 6">
    <name type="scientific">Clavelina lepadiformis</name>
    <name type="common">Light-bulb sea squirt</name>
    <name type="synonym">Ascidia lepadiformis</name>
    <dbReference type="NCBI Taxonomy" id="159417"/>
    <lineage>
        <taxon>Eukaryota</taxon>
        <taxon>Metazoa</taxon>
        <taxon>Chordata</taxon>
        <taxon>Tunicata</taxon>
        <taxon>Ascidiacea</taxon>
        <taxon>Aplousobranchia</taxon>
        <taxon>Clavelinidae</taxon>
        <taxon>Clavelina</taxon>
    </lineage>
</organism>
<gene>
    <name evidence="5" type="ORF">CVLEPA_LOCUS24455</name>
</gene>
<dbReference type="InterPro" id="IPR029021">
    <property type="entry name" value="Prot-tyrosine_phosphatase-like"/>
</dbReference>
<evidence type="ECO:0000256" key="1">
    <source>
        <dbReference type="ARBA" id="ARBA00022801"/>
    </source>
</evidence>
<dbReference type="SMART" id="SM00404">
    <property type="entry name" value="PTPc_motif"/>
    <property type="match status" value="1"/>
</dbReference>
<dbReference type="InterPro" id="IPR050561">
    <property type="entry name" value="PTP"/>
</dbReference>
<keyword evidence="1" id="KW-0378">Hydrolase</keyword>
<dbReference type="PROSITE" id="PS50056">
    <property type="entry name" value="TYR_PHOSPHATASE_2"/>
    <property type="match status" value="1"/>
</dbReference>
<dbReference type="InterPro" id="IPR020422">
    <property type="entry name" value="TYR_PHOSPHATASE_DUAL_dom"/>
</dbReference>
<feature type="compositionally biased region" description="Polar residues" evidence="2">
    <location>
        <begin position="41"/>
        <end position="56"/>
    </location>
</feature>
<dbReference type="SMART" id="SM00195">
    <property type="entry name" value="DSPc"/>
    <property type="match status" value="1"/>
</dbReference>
<protein>
    <recommendedName>
        <fullName evidence="7">Dual specificity protein phosphatase 23</fullName>
    </recommendedName>
</protein>
<dbReference type="PANTHER" id="PTHR23339">
    <property type="entry name" value="TYROSINE SPECIFIC PROTEIN PHOSPHATASE AND DUAL SPECIFICITY PROTEIN PHOSPHATASE"/>
    <property type="match status" value="1"/>
</dbReference>
<feature type="domain" description="Tyrosine specific protein phosphatases" evidence="4">
    <location>
        <begin position="128"/>
        <end position="193"/>
    </location>
</feature>
<evidence type="ECO:0000259" key="4">
    <source>
        <dbReference type="PROSITE" id="PS50056"/>
    </source>
</evidence>
<dbReference type="Gene3D" id="3.90.190.10">
    <property type="entry name" value="Protein tyrosine phosphatase superfamily"/>
    <property type="match status" value="1"/>
</dbReference>
<dbReference type="InterPro" id="IPR000387">
    <property type="entry name" value="Tyr_Pase_dom"/>
</dbReference>
<proteinExistence type="predicted"/>
<dbReference type="InterPro" id="IPR003595">
    <property type="entry name" value="Tyr_Pase_cat"/>
</dbReference>
<dbReference type="PROSITE" id="PS50054">
    <property type="entry name" value="TYR_PHOSPHATASE_DUAL"/>
    <property type="match status" value="1"/>
</dbReference>
<feature type="domain" description="Tyrosine-protein phosphatase" evidence="3">
    <location>
        <begin position="57"/>
        <end position="204"/>
    </location>
</feature>
<feature type="region of interest" description="Disordered" evidence="2">
    <location>
        <begin position="36"/>
        <end position="56"/>
    </location>
</feature>
<evidence type="ECO:0000313" key="5">
    <source>
        <dbReference type="EMBL" id="CAK8691692.1"/>
    </source>
</evidence>
<name>A0ABP0GJF4_CLALP</name>